<organism evidence="5 6">
    <name type="scientific">Seinonella peptonophila</name>
    <dbReference type="NCBI Taxonomy" id="112248"/>
    <lineage>
        <taxon>Bacteria</taxon>
        <taxon>Bacillati</taxon>
        <taxon>Bacillota</taxon>
        <taxon>Bacilli</taxon>
        <taxon>Bacillales</taxon>
        <taxon>Thermoactinomycetaceae</taxon>
        <taxon>Seinonella</taxon>
    </lineage>
</organism>
<keyword evidence="2" id="KW-0238">DNA-binding</keyword>
<dbReference type="InterPro" id="IPR036388">
    <property type="entry name" value="WH-like_DNA-bd_sf"/>
</dbReference>
<dbReference type="PANTHER" id="PTHR38600">
    <property type="entry name" value="TRANSCRIPTIONAL REGULATORY PROTEIN"/>
    <property type="match status" value="1"/>
</dbReference>
<dbReference type="InterPro" id="IPR011991">
    <property type="entry name" value="ArsR-like_HTH"/>
</dbReference>
<dbReference type="CDD" id="cd00090">
    <property type="entry name" value="HTH_ARSR"/>
    <property type="match status" value="1"/>
</dbReference>
<protein>
    <submittedName>
        <fullName evidence="5">Transcriptional regulator</fullName>
    </submittedName>
</protein>
<dbReference type="Proteomes" id="UP000184476">
    <property type="component" value="Unassembled WGS sequence"/>
</dbReference>
<keyword evidence="6" id="KW-1185">Reference proteome</keyword>
<evidence type="ECO:0000256" key="2">
    <source>
        <dbReference type="ARBA" id="ARBA00023125"/>
    </source>
</evidence>
<dbReference type="OrthoDB" id="155998at2"/>
<evidence type="ECO:0000313" key="5">
    <source>
        <dbReference type="EMBL" id="SHE80213.1"/>
    </source>
</evidence>
<dbReference type="InterPro" id="IPR001034">
    <property type="entry name" value="DeoR_HTH"/>
</dbReference>
<dbReference type="RefSeq" id="WP_073154294.1">
    <property type="nucleotide sequence ID" value="NZ_FQVL01000003.1"/>
</dbReference>
<name>A0A1M4WGL6_9BACL</name>
<evidence type="ECO:0000313" key="6">
    <source>
        <dbReference type="Proteomes" id="UP000184476"/>
    </source>
</evidence>
<evidence type="ECO:0000256" key="3">
    <source>
        <dbReference type="ARBA" id="ARBA00023163"/>
    </source>
</evidence>
<dbReference type="GO" id="GO:0003700">
    <property type="term" value="F:DNA-binding transcription factor activity"/>
    <property type="evidence" value="ECO:0007669"/>
    <property type="project" value="InterPro"/>
</dbReference>
<dbReference type="InterPro" id="IPR036390">
    <property type="entry name" value="WH_DNA-bd_sf"/>
</dbReference>
<dbReference type="GO" id="GO:0003677">
    <property type="term" value="F:DNA binding"/>
    <property type="evidence" value="ECO:0007669"/>
    <property type="project" value="UniProtKB-KW"/>
</dbReference>
<dbReference type="InterPro" id="IPR027395">
    <property type="entry name" value="WH_DNA-bd_dom"/>
</dbReference>
<dbReference type="PANTHER" id="PTHR38600:SF2">
    <property type="entry name" value="SLL0088 PROTEIN"/>
    <property type="match status" value="1"/>
</dbReference>
<evidence type="ECO:0000256" key="1">
    <source>
        <dbReference type="ARBA" id="ARBA00023015"/>
    </source>
</evidence>
<dbReference type="EMBL" id="FQVL01000003">
    <property type="protein sequence ID" value="SHE80213.1"/>
    <property type="molecule type" value="Genomic_DNA"/>
</dbReference>
<dbReference type="SMART" id="SM00420">
    <property type="entry name" value="HTH_DEOR"/>
    <property type="match status" value="1"/>
</dbReference>
<dbReference type="Gene3D" id="1.10.10.10">
    <property type="entry name" value="Winged helix-like DNA-binding domain superfamily/Winged helix DNA-binding domain"/>
    <property type="match status" value="1"/>
</dbReference>
<accession>A0A1M4WGL6</accession>
<evidence type="ECO:0000259" key="4">
    <source>
        <dbReference type="SMART" id="SM00420"/>
    </source>
</evidence>
<keyword evidence="1" id="KW-0805">Transcription regulation</keyword>
<dbReference type="SUPFAM" id="SSF46785">
    <property type="entry name" value="Winged helix' DNA-binding domain"/>
    <property type="match status" value="1"/>
</dbReference>
<gene>
    <name evidence="5" type="ORF">SAMN05444392_103206</name>
</gene>
<dbReference type="Pfam" id="PF13601">
    <property type="entry name" value="HTH_34"/>
    <property type="match status" value="1"/>
</dbReference>
<proteinExistence type="predicted"/>
<dbReference type="AlphaFoldDB" id="A0A1M4WGL6"/>
<sequence length="214" mass="24917">MNQPTSTRDEILSQLKKQKKLSVNHLKKHLNISDMAVRKHLNKLESDQLIHSFQEKQAMGRPATLYSLTAKGENIFPTNYGTMTVEFLSDIEKISGTELVDQLFEKREQRLHKKYNKQIEQHKPLIDKVNELSKIQNKNGYMAEVQQIDDHAIEFTEYNCPIFQVANKYKKACNCELSLFKRVLGVEQIKRTACMSDGDHYCRYLIQKPVEGKK</sequence>
<keyword evidence="3" id="KW-0804">Transcription</keyword>
<dbReference type="STRING" id="112248.SAMN05444392_103206"/>
<reference evidence="5 6" key="1">
    <citation type="submission" date="2016-11" db="EMBL/GenBank/DDBJ databases">
        <authorList>
            <person name="Jaros S."/>
            <person name="Januszkiewicz K."/>
            <person name="Wedrychowicz H."/>
        </authorList>
    </citation>
    <scope>NUCLEOTIDE SEQUENCE [LARGE SCALE GENOMIC DNA]</scope>
    <source>
        <strain evidence="5 6">DSM 44666</strain>
    </source>
</reference>
<feature type="domain" description="HTH deoR-type" evidence="4">
    <location>
        <begin position="8"/>
        <end position="56"/>
    </location>
</feature>